<dbReference type="Gene3D" id="2.60.40.1120">
    <property type="entry name" value="Carboxypeptidase-like, regulatory domain"/>
    <property type="match status" value="1"/>
</dbReference>
<gene>
    <name evidence="10" type="ORF">EQG68_06425</name>
</gene>
<dbReference type="Proteomes" id="UP000289734">
    <property type="component" value="Unassembled WGS sequence"/>
</dbReference>
<keyword evidence="4 7" id="KW-0812">Transmembrane</keyword>
<proteinExistence type="inferred from homology"/>
<dbReference type="AlphaFoldDB" id="A0A4Q1KUM7"/>
<dbReference type="InterPro" id="IPR036942">
    <property type="entry name" value="Beta-barrel_TonB_sf"/>
</dbReference>
<dbReference type="Gene3D" id="2.40.170.20">
    <property type="entry name" value="TonB-dependent receptor, beta-barrel domain"/>
    <property type="match status" value="1"/>
</dbReference>
<evidence type="ECO:0000256" key="2">
    <source>
        <dbReference type="ARBA" id="ARBA00022448"/>
    </source>
</evidence>
<keyword evidence="8" id="KW-0732">Signal</keyword>
<evidence type="ECO:0000259" key="9">
    <source>
        <dbReference type="Pfam" id="PF07715"/>
    </source>
</evidence>
<protein>
    <submittedName>
        <fullName evidence="10">TonB-dependent receptor</fullName>
    </submittedName>
</protein>
<evidence type="ECO:0000256" key="8">
    <source>
        <dbReference type="SAM" id="SignalP"/>
    </source>
</evidence>
<dbReference type="Pfam" id="PF07715">
    <property type="entry name" value="Plug"/>
    <property type="match status" value="1"/>
</dbReference>
<keyword evidence="3 7" id="KW-1134">Transmembrane beta strand</keyword>
<accession>A0A4Q1KUM7</accession>
<organism evidence="10 11">
    <name type="scientific">Flavobacterium piscinae</name>
    <dbReference type="NCBI Taxonomy" id="2506424"/>
    <lineage>
        <taxon>Bacteria</taxon>
        <taxon>Pseudomonadati</taxon>
        <taxon>Bacteroidota</taxon>
        <taxon>Flavobacteriia</taxon>
        <taxon>Flavobacteriales</taxon>
        <taxon>Flavobacteriaceae</taxon>
        <taxon>Flavobacterium</taxon>
    </lineage>
</organism>
<dbReference type="InterPro" id="IPR039426">
    <property type="entry name" value="TonB-dep_rcpt-like"/>
</dbReference>
<dbReference type="PROSITE" id="PS52016">
    <property type="entry name" value="TONB_DEPENDENT_REC_3"/>
    <property type="match status" value="1"/>
</dbReference>
<dbReference type="InterPro" id="IPR012910">
    <property type="entry name" value="Plug_dom"/>
</dbReference>
<feature type="domain" description="TonB-dependent receptor plug" evidence="9">
    <location>
        <begin position="115"/>
        <end position="222"/>
    </location>
</feature>
<evidence type="ECO:0000256" key="1">
    <source>
        <dbReference type="ARBA" id="ARBA00004571"/>
    </source>
</evidence>
<comment type="similarity">
    <text evidence="7">Belongs to the TonB-dependent receptor family.</text>
</comment>
<feature type="signal peptide" evidence="8">
    <location>
        <begin position="1"/>
        <end position="22"/>
    </location>
</feature>
<dbReference type="InterPro" id="IPR023997">
    <property type="entry name" value="TonB-dep_OMP_SusC/RagA_CS"/>
</dbReference>
<evidence type="ECO:0000256" key="5">
    <source>
        <dbReference type="ARBA" id="ARBA00023136"/>
    </source>
</evidence>
<evidence type="ECO:0000313" key="11">
    <source>
        <dbReference type="Proteomes" id="UP000289734"/>
    </source>
</evidence>
<dbReference type="NCBIfam" id="TIGR04057">
    <property type="entry name" value="SusC_RagA_signa"/>
    <property type="match status" value="1"/>
</dbReference>
<dbReference type="OrthoDB" id="9768177at2"/>
<dbReference type="RefSeq" id="WP_129463963.1">
    <property type="nucleotide sequence ID" value="NZ_SBKQ01000005.1"/>
</dbReference>
<dbReference type="SUPFAM" id="SSF49464">
    <property type="entry name" value="Carboxypeptidase regulatory domain-like"/>
    <property type="match status" value="1"/>
</dbReference>
<evidence type="ECO:0000313" key="10">
    <source>
        <dbReference type="EMBL" id="RXR33119.1"/>
    </source>
</evidence>
<keyword evidence="6 7" id="KW-0998">Cell outer membrane</keyword>
<comment type="caution">
    <text evidence="10">The sequence shown here is derived from an EMBL/GenBank/DDBJ whole genome shotgun (WGS) entry which is preliminary data.</text>
</comment>
<feature type="chain" id="PRO_5020596502" evidence="8">
    <location>
        <begin position="23"/>
        <end position="1004"/>
    </location>
</feature>
<dbReference type="InterPro" id="IPR037066">
    <property type="entry name" value="Plug_dom_sf"/>
</dbReference>
<reference evidence="11" key="1">
    <citation type="submission" date="2019-01" db="EMBL/GenBank/DDBJ databases">
        <title>Cytophagaceae bacterium strain CAR-16.</title>
        <authorList>
            <person name="Chen W.-M."/>
        </authorList>
    </citation>
    <scope>NUCLEOTIDE SEQUENCE [LARGE SCALE GENOMIC DNA]</scope>
    <source>
        <strain evidence="11">ICH-30</strain>
    </source>
</reference>
<keyword evidence="2 7" id="KW-0813">Transport</keyword>
<evidence type="ECO:0000256" key="6">
    <source>
        <dbReference type="ARBA" id="ARBA00023237"/>
    </source>
</evidence>
<dbReference type="SUPFAM" id="SSF56935">
    <property type="entry name" value="Porins"/>
    <property type="match status" value="1"/>
</dbReference>
<sequence length="1004" mass="111302">MRSKFKWIFTLLLAFSMQFSFAQEKTISGIVTESGLPLPGATVLVKGTNNGVSTDFDGKYSIQAKSGDVLEFSYVGMKTKSVTVGASNKIDVTMESDTNLEEVVVVGVNTKTRAQLTSAVSNVTSEQLARIAPSVSIDNMLQGQASGVQVTAQNGKPGQTAFIRVRGIGSIQAGNEPLYIVDGAQISEGDLNGINPADVASVSVLKDAASTSIYGARGGNGVVLITTKRGSKDRDAVINFNSRVGFTRRIKDNFTMMNAEQKLQYERELGIGVGGNVSSQAEWDRLVGLDHNWEDDLLDDGFVTSNSISITGGDTKTRYFLSLANDEDSGIIRDIKEYRRIAGRLNVDYDAKKWLTVGTSLSFSTVELADSRDRNNVQNPFRAMYDYLPYQTLFLFDADGNQLFDDFGRPRYNPTSAGYPVKDEILYNRTQRIFNRFIGNMFAELKLAKGLTFRTQGSGVYEQFRRENYLEAGSTLDLIVNGGEPTGSRTDNGSFDFTYNFLNRLNYQKTFNEKHNFDVSILSEYIENNTRTYLANGIGGFLPGPGKPNLLDVANEPNNVDGNWFQFSLFSLAGNIDYNYDGKYIVTATVRRDGSSRFGYNTQYGTFYSGSLAWNIAEENFMKGGKVDVLKLRASAGTSGNDQIGRYTSRTTFTFTPYNGETTTGPGNFGDPNLSWEQNFNYGVGLEFAAFNSRLRGLVDYYSRTTTDLLLGKQLSFSTGANAVTGNLGEMVNTGFEFELAYDVIRNENLKWTVQGNLNLYDNEVKKLDGTDQLFVASNFYTVLEIGEEVNTFFLPRYAGVNPANGEALYYDTEGNITNVADGNEVALSGKSPFARFDGSFNTNIEYKGIDLSANFYFKYGNYTYNIVEQNMLSDGDNAVNSNQRLDAFNYWREPGDVNVLPRPFSNANQTSDRFLQDASYIRLRSVQLGYTIPKKFLEKTSLQNIRFYLAGTNLWTYAPYFKGDPEVGIGSGETQGANVIPGEFNLYSYPTTRNISFGVDVKF</sequence>
<keyword evidence="10" id="KW-0675">Receptor</keyword>
<dbReference type="EMBL" id="SBKQ01000005">
    <property type="protein sequence ID" value="RXR33119.1"/>
    <property type="molecule type" value="Genomic_DNA"/>
</dbReference>
<keyword evidence="5 7" id="KW-0472">Membrane</keyword>
<evidence type="ECO:0000256" key="3">
    <source>
        <dbReference type="ARBA" id="ARBA00022452"/>
    </source>
</evidence>
<dbReference type="Pfam" id="PF13715">
    <property type="entry name" value="CarbopepD_reg_2"/>
    <property type="match status" value="1"/>
</dbReference>
<dbReference type="GO" id="GO:0009279">
    <property type="term" value="C:cell outer membrane"/>
    <property type="evidence" value="ECO:0007669"/>
    <property type="project" value="UniProtKB-SubCell"/>
</dbReference>
<name>A0A4Q1KUM7_9FLAO</name>
<evidence type="ECO:0000256" key="7">
    <source>
        <dbReference type="PROSITE-ProRule" id="PRU01360"/>
    </source>
</evidence>
<dbReference type="Gene3D" id="2.170.130.10">
    <property type="entry name" value="TonB-dependent receptor, plug domain"/>
    <property type="match status" value="1"/>
</dbReference>
<dbReference type="InterPro" id="IPR008969">
    <property type="entry name" value="CarboxyPept-like_regulatory"/>
</dbReference>
<keyword evidence="11" id="KW-1185">Reference proteome</keyword>
<dbReference type="InterPro" id="IPR023996">
    <property type="entry name" value="TonB-dep_OMP_SusC/RagA"/>
</dbReference>
<evidence type="ECO:0000256" key="4">
    <source>
        <dbReference type="ARBA" id="ARBA00022692"/>
    </source>
</evidence>
<comment type="subcellular location">
    <subcellularLocation>
        <location evidence="1 7">Cell outer membrane</location>
        <topology evidence="1 7">Multi-pass membrane protein</topology>
    </subcellularLocation>
</comment>
<dbReference type="NCBIfam" id="TIGR04056">
    <property type="entry name" value="OMP_RagA_SusC"/>
    <property type="match status" value="1"/>
</dbReference>